<keyword evidence="9" id="KW-1185">Reference proteome</keyword>
<keyword evidence="3 7" id="KW-0812">Transmembrane</keyword>
<organism evidence="8 9">
    <name type="scientific">Saccharopolyspora flava</name>
    <dbReference type="NCBI Taxonomy" id="95161"/>
    <lineage>
        <taxon>Bacteria</taxon>
        <taxon>Bacillati</taxon>
        <taxon>Actinomycetota</taxon>
        <taxon>Actinomycetes</taxon>
        <taxon>Pseudonocardiales</taxon>
        <taxon>Pseudonocardiaceae</taxon>
        <taxon>Saccharopolyspora</taxon>
    </lineage>
</organism>
<name>A0A1I6UKP1_9PSEU</name>
<feature type="compositionally biased region" description="Low complexity" evidence="6">
    <location>
        <begin position="1"/>
        <end position="20"/>
    </location>
</feature>
<accession>A0A1I6UKP1</accession>
<evidence type="ECO:0000256" key="4">
    <source>
        <dbReference type="ARBA" id="ARBA00022989"/>
    </source>
</evidence>
<dbReference type="InterPro" id="IPR051461">
    <property type="entry name" value="UPF0750_membrane"/>
</dbReference>
<dbReference type="GO" id="GO:0005886">
    <property type="term" value="C:plasma membrane"/>
    <property type="evidence" value="ECO:0007669"/>
    <property type="project" value="UniProtKB-SubCell"/>
</dbReference>
<sequence>MSTMSAPTLSPTPSATPTPAETRRPVVPHSRTEDVLGLLTGTFVVSLGLHLLKASEIVTGGTAGLSLLLSYGLPVPFGVLFFLVNLPFMVLAVAKKGWSFAVRSLISIALVSVFTPLHAQLFAGLHLPAVYAAVCGNVLTGIGLLIVFRHNSSLGGFNVVALIAQERLGWRAGYVQMGLDVLVIVAALTVVSPVAVLISAFGAVFLNGVVALNHRPGRYLGT</sequence>
<gene>
    <name evidence="8" type="ORF">SAMN05660874_05032</name>
</gene>
<dbReference type="Proteomes" id="UP000198852">
    <property type="component" value="Unassembled WGS sequence"/>
</dbReference>
<evidence type="ECO:0000256" key="2">
    <source>
        <dbReference type="ARBA" id="ARBA00022475"/>
    </source>
</evidence>
<comment type="subcellular location">
    <subcellularLocation>
        <location evidence="1">Cell membrane</location>
        <topology evidence="1">Multi-pass membrane protein</topology>
    </subcellularLocation>
</comment>
<reference evidence="9" key="1">
    <citation type="submission" date="2016-10" db="EMBL/GenBank/DDBJ databases">
        <authorList>
            <person name="Varghese N."/>
            <person name="Submissions S."/>
        </authorList>
    </citation>
    <scope>NUCLEOTIDE SEQUENCE [LARGE SCALE GENOMIC DNA]</scope>
    <source>
        <strain evidence="9">DSM 44771</strain>
    </source>
</reference>
<evidence type="ECO:0000256" key="5">
    <source>
        <dbReference type="ARBA" id="ARBA00023136"/>
    </source>
</evidence>
<feature type="transmembrane region" description="Helical" evidence="7">
    <location>
        <begin position="129"/>
        <end position="148"/>
    </location>
</feature>
<dbReference type="Pfam" id="PF02588">
    <property type="entry name" value="YitT_membrane"/>
    <property type="match status" value="1"/>
</dbReference>
<evidence type="ECO:0000256" key="7">
    <source>
        <dbReference type="SAM" id="Phobius"/>
    </source>
</evidence>
<feature type="transmembrane region" description="Helical" evidence="7">
    <location>
        <begin position="105"/>
        <end position="123"/>
    </location>
</feature>
<dbReference type="EMBL" id="FOZX01000011">
    <property type="protein sequence ID" value="SFT02025.1"/>
    <property type="molecule type" value="Genomic_DNA"/>
</dbReference>
<evidence type="ECO:0000256" key="6">
    <source>
        <dbReference type="SAM" id="MobiDB-lite"/>
    </source>
</evidence>
<dbReference type="STRING" id="95161.SAMN05660874_05032"/>
<evidence type="ECO:0000313" key="9">
    <source>
        <dbReference type="Proteomes" id="UP000198852"/>
    </source>
</evidence>
<dbReference type="InterPro" id="IPR003740">
    <property type="entry name" value="YitT"/>
</dbReference>
<protein>
    <submittedName>
        <fullName evidence="8">Uncharacterized 5xTM membrane BCR, YitT family COG1284</fullName>
    </submittedName>
</protein>
<feature type="transmembrane region" description="Helical" evidence="7">
    <location>
        <begin position="72"/>
        <end position="93"/>
    </location>
</feature>
<dbReference type="PANTHER" id="PTHR33545:SF5">
    <property type="entry name" value="UPF0750 MEMBRANE PROTEIN YITT"/>
    <property type="match status" value="1"/>
</dbReference>
<dbReference type="AlphaFoldDB" id="A0A1I6UKP1"/>
<evidence type="ECO:0000256" key="1">
    <source>
        <dbReference type="ARBA" id="ARBA00004651"/>
    </source>
</evidence>
<proteinExistence type="predicted"/>
<evidence type="ECO:0000313" key="8">
    <source>
        <dbReference type="EMBL" id="SFT02025.1"/>
    </source>
</evidence>
<keyword evidence="2" id="KW-1003">Cell membrane</keyword>
<dbReference type="PANTHER" id="PTHR33545">
    <property type="entry name" value="UPF0750 MEMBRANE PROTEIN YITT-RELATED"/>
    <property type="match status" value="1"/>
</dbReference>
<keyword evidence="4 7" id="KW-1133">Transmembrane helix</keyword>
<keyword evidence="5 7" id="KW-0472">Membrane</keyword>
<feature type="region of interest" description="Disordered" evidence="6">
    <location>
        <begin position="1"/>
        <end position="29"/>
    </location>
</feature>
<evidence type="ECO:0000256" key="3">
    <source>
        <dbReference type="ARBA" id="ARBA00022692"/>
    </source>
</evidence>